<comment type="caution">
    <text evidence="4">The sequence shown here is derived from an EMBL/GenBank/DDBJ whole genome shotgun (WGS) entry which is preliminary data.</text>
</comment>
<comment type="similarity">
    <text evidence="1">Belongs to the sulfatase-modifying factor family.</text>
</comment>
<dbReference type="InterPro" id="IPR005532">
    <property type="entry name" value="SUMF_dom"/>
</dbReference>
<dbReference type="Proteomes" id="UP001367676">
    <property type="component" value="Unassembled WGS sequence"/>
</dbReference>
<evidence type="ECO:0000256" key="2">
    <source>
        <dbReference type="RuleBase" id="RU003707"/>
    </source>
</evidence>
<evidence type="ECO:0000259" key="3">
    <source>
        <dbReference type="Pfam" id="PF03781"/>
    </source>
</evidence>
<dbReference type="SUPFAM" id="SSF52096">
    <property type="entry name" value="ClpP/crotonase"/>
    <property type="match status" value="1"/>
</dbReference>
<dbReference type="CDD" id="cd06558">
    <property type="entry name" value="crotonase-like"/>
    <property type="match status" value="1"/>
</dbReference>
<dbReference type="SUPFAM" id="SSF56436">
    <property type="entry name" value="C-type lectin-like"/>
    <property type="match status" value="1"/>
</dbReference>
<reference evidence="4 5" key="1">
    <citation type="submission" date="2024-03" db="EMBL/GenBank/DDBJ databases">
        <title>Adaptation during the transition from Ophiocordyceps entomopathogen to insect associate is accompanied by gene loss and intensified selection.</title>
        <authorList>
            <person name="Ward C.M."/>
            <person name="Onetto C.A."/>
            <person name="Borneman A.R."/>
        </authorList>
    </citation>
    <scope>NUCLEOTIDE SEQUENCE [LARGE SCALE GENOMIC DNA]</scope>
    <source>
        <strain evidence="4">AWRI1</strain>
        <tissue evidence="4">Single Adult Female</tissue>
    </source>
</reference>
<dbReference type="GO" id="GO:0005783">
    <property type="term" value="C:endoplasmic reticulum"/>
    <property type="evidence" value="ECO:0007669"/>
    <property type="project" value="TreeGrafter"/>
</dbReference>
<evidence type="ECO:0000313" key="4">
    <source>
        <dbReference type="EMBL" id="KAK7588116.1"/>
    </source>
</evidence>
<dbReference type="PANTHER" id="PTHR23150:SF19">
    <property type="entry name" value="FORMYLGLYCINE-GENERATING ENZYME"/>
    <property type="match status" value="1"/>
</dbReference>
<organism evidence="4 5">
    <name type="scientific">Parthenolecanium corni</name>
    <dbReference type="NCBI Taxonomy" id="536013"/>
    <lineage>
        <taxon>Eukaryota</taxon>
        <taxon>Metazoa</taxon>
        <taxon>Ecdysozoa</taxon>
        <taxon>Arthropoda</taxon>
        <taxon>Hexapoda</taxon>
        <taxon>Insecta</taxon>
        <taxon>Pterygota</taxon>
        <taxon>Neoptera</taxon>
        <taxon>Paraneoptera</taxon>
        <taxon>Hemiptera</taxon>
        <taxon>Sternorrhyncha</taxon>
        <taxon>Coccoidea</taxon>
        <taxon>Coccidae</taxon>
        <taxon>Parthenolecanium</taxon>
    </lineage>
</organism>
<gene>
    <name evidence="4" type="ORF">V9T40_005361</name>
</gene>
<accession>A0AAN9TEP9</accession>
<dbReference type="InterPro" id="IPR042095">
    <property type="entry name" value="SUMF_sf"/>
</dbReference>
<dbReference type="Pfam" id="PF03781">
    <property type="entry name" value="FGE-sulfatase"/>
    <property type="match status" value="1"/>
</dbReference>
<evidence type="ECO:0000313" key="5">
    <source>
        <dbReference type="Proteomes" id="UP001367676"/>
    </source>
</evidence>
<feature type="domain" description="Sulfatase-modifying factor enzyme-like" evidence="3">
    <location>
        <begin position="313"/>
        <end position="591"/>
    </location>
</feature>
<dbReference type="InterPro" id="IPR001753">
    <property type="entry name" value="Enoyl-CoA_hydra/iso"/>
</dbReference>
<dbReference type="PANTHER" id="PTHR23150">
    <property type="entry name" value="SULFATASE MODIFYING FACTOR 1, 2"/>
    <property type="match status" value="1"/>
</dbReference>
<dbReference type="EMBL" id="JBBCAQ010000023">
    <property type="protein sequence ID" value="KAK7588116.1"/>
    <property type="molecule type" value="Genomic_DNA"/>
</dbReference>
<keyword evidence="5" id="KW-1185">Reference proteome</keyword>
<comment type="similarity">
    <text evidence="2">Belongs to the enoyl-CoA hydratase/isomerase family.</text>
</comment>
<protein>
    <recommendedName>
        <fullName evidence="3">Sulfatase-modifying factor enzyme-like domain-containing protein</fullName>
    </recommendedName>
</protein>
<evidence type="ECO:0000256" key="1">
    <source>
        <dbReference type="ARBA" id="ARBA00005310"/>
    </source>
</evidence>
<dbReference type="InterPro" id="IPR051043">
    <property type="entry name" value="Sulfatase_Mod_Factor_Kinase"/>
</dbReference>
<dbReference type="Gene3D" id="3.90.1580.10">
    <property type="entry name" value="paralog of FGE (formylglycine-generating enzyme)"/>
    <property type="match status" value="1"/>
</dbReference>
<dbReference type="PROSITE" id="PS00166">
    <property type="entry name" value="ENOYL_COA_HYDRATASE"/>
    <property type="match status" value="1"/>
</dbReference>
<dbReference type="Gene3D" id="3.90.226.10">
    <property type="entry name" value="2-enoyl-CoA Hydratase, Chain A, domain 1"/>
    <property type="match status" value="1"/>
</dbReference>
<dbReference type="FunFam" id="3.90.226.10:FF:000019">
    <property type="entry name" value="Enoyl-CoA hydratase, mitochondrial"/>
    <property type="match status" value="1"/>
</dbReference>
<dbReference type="GO" id="GO:0120147">
    <property type="term" value="F:formylglycine-generating oxidase activity"/>
    <property type="evidence" value="ECO:0007669"/>
    <property type="project" value="TreeGrafter"/>
</dbReference>
<dbReference type="Pfam" id="PF00378">
    <property type="entry name" value="ECH_1"/>
    <property type="match status" value="1"/>
</dbReference>
<name>A0AAN9TEP9_9HEMI</name>
<proteinExistence type="inferred from homology"/>
<dbReference type="InterPro" id="IPR029045">
    <property type="entry name" value="ClpP/crotonase-like_dom_sf"/>
</dbReference>
<dbReference type="InterPro" id="IPR016187">
    <property type="entry name" value="CTDL_fold"/>
</dbReference>
<dbReference type="AlphaFoldDB" id="A0AAN9TEP9"/>
<dbReference type="InterPro" id="IPR018376">
    <property type="entry name" value="Enoyl-CoA_hyd/isom_CS"/>
</dbReference>
<sequence length="601" mass="66821">MAQVEPAMLYNSEIIEKLFSLLWISFTKFSFLDTQYEYILADKVGSEKTVGLVTLNRPKALNALCDGLISELAAAIGKLDKDESVGAIVITGSEKAFAAGADIKEMLNKSYAENVKHGLLQEWDNVAKCKKPIIAAVNGYALGGGCELAMMCDIIYAGEKAKFGQPEIIIGTIPGAGGTQRIARSCGKSFAMEVCLTGNQFSAQEAFSRGLVSKIFPPEKLLDEAIKLGERISQHSRIIVQLCKESVNNGMLLFYSIVTSTLTHLILLQLRRVHCDCGCFFRPPVRQTLGSTQKNGVCFNVDFRTIVEQRVTANMVLIEGGTFPIGTDKPIIAPDGEAPERQIRVDSFFMDQFEVSNADFARFVQQTGYQTDADKFGDSFVLYSLIKDAKTKEQNVSAVAAVPWWLSIPGASWRHPEGPESTILDRWNHPVLHVSWFDALTYCHWVGKRLPTEAEWEVACRGSLEDKLFPWGNKLLVKGEHKANIWQGLFPFNNTAEDGFEGTAPVDAFAQNKFHLYNIIGNVWEWTDDWWTTKHFKKNGKWVTPETGTDKVKKGGSYMCHKDYCYRYRCAARSQNTPDTTAGNLGFRCARTASASKISGL</sequence>